<evidence type="ECO:0000256" key="9">
    <source>
        <dbReference type="PROSITE-ProRule" id="PRU00560"/>
    </source>
</evidence>
<gene>
    <name evidence="11" type="ORF">FPZ44_06295</name>
</gene>
<evidence type="ECO:0000256" key="1">
    <source>
        <dbReference type="ARBA" id="ARBA00022741"/>
    </source>
</evidence>
<dbReference type="PANTHER" id="PTHR11070:SF17">
    <property type="entry name" value="DNA HELICASE IV"/>
    <property type="match status" value="1"/>
</dbReference>
<dbReference type="RefSeq" id="WP_144988395.1">
    <property type="nucleotide sequence ID" value="NZ_VNJK01000001.1"/>
</dbReference>
<dbReference type="GO" id="GO:0043138">
    <property type="term" value="F:3'-5' DNA helicase activity"/>
    <property type="evidence" value="ECO:0007669"/>
    <property type="project" value="UniProtKB-EC"/>
</dbReference>
<proteinExistence type="predicted"/>
<keyword evidence="3 9" id="KW-0347">Helicase</keyword>
<dbReference type="InterPro" id="IPR014016">
    <property type="entry name" value="UvrD-like_ATP-bd"/>
</dbReference>
<dbReference type="EMBL" id="VNJK01000001">
    <property type="protein sequence ID" value="TVX92690.1"/>
    <property type="molecule type" value="Genomic_DNA"/>
</dbReference>
<dbReference type="PANTHER" id="PTHR11070">
    <property type="entry name" value="UVRD / RECB / PCRA DNA HELICASE FAMILY MEMBER"/>
    <property type="match status" value="1"/>
</dbReference>
<evidence type="ECO:0000313" key="12">
    <source>
        <dbReference type="Proteomes" id="UP000318102"/>
    </source>
</evidence>
<comment type="caution">
    <text evidence="11">The sequence shown here is derived from an EMBL/GenBank/DDBJ whole genome shotgun (WGS) entry which is preliminary data.</text>
</comment>
<sequence>MSESFQSAYQEEEQRLEQTLSLIHRQYDELKQIPVYRGSDFTEQVLEDHRETRRQRLRRAVKDPYFARMDVRQVGRDNSHILYIGKQGVDDEETWKLGDTEAYPLVLDWRAPVASLFYAFNGGEEAVQYETPEGAEAAHVDLKRNLVIRQERLQRVADTYNRSSGDEHVNDEFLVYRLGENKDNKLRDIVSTIQAEQDLIIRAPKNKALFIQGVAGSGKTTVALHRLAFLLYQYQEQVRADRMIIFAPNRMFLDYISDVLPELGVGDIQQRTFADWALDWTGLDDRIQLISATEEAELWYGELQGANQDIQAAGGRMKGSLAWKQLIQDAVQDIVEQAVPEEDFSPWDGALIKHEQLLTWYHEEYRSYAPAKRLERVSARIQRWVEMELKRERSRTTLQEKKRKSSSRLKAYMKKWPKPDVLHIYKTLIKTEPVRQFLAPALWKRTVNDLKQNQIRQEDLTTMTYIHMLMYGVERTHTFDHIVIDEAQDFSPLHLALLNQCVRSQSFTVLGDLSQGIHAYAGIESWDELRNLFQEEDTGYFELRRSYRSTMEIIEFANVILKRGITNPILAEPVFRSGEPVRVLSHDEDNQLTYIETELMAMKEQNYETTALLTRTTEEARQLAAELRENGWEINLMDGKQDTYAGGISVLPVYLSKGLEFDAVTIIGADSTRYGLQPLETRLLYVGCTRALHRLTVLYTGTCSPLIDSVIE</sequence>
<protein>
    <recommendedName>
        <fullName evidence="7">DNA 3'-5' helicase</fullName>
        <ecNumber evidence="7">5.6.2.4</ecNumber>
    </recommendedName>
</protein>
<name>A0A559IYI1_9BACL</name>
<keyword evidence="2 9" id="KW-0378">Hydrolase</keyword>
<dbReference type="PROSITE" id="PS51198">
    <property type="entry name" value="UVRD_HELICASE_ATP_BIND"/>
    <property type="match status" value="1"/>
</dbReference>
<dbReference type="GO" id="GO:0000725">
    <property type="term" value="P:recombinational repair"/>
    <property type="evidence" value="ECO:0007669"/>
    <property type="project" value="TreeGrafter"/>
</dbReference>
<dbReference type="GO" id="GO:0005524">
    <property type="term" value="F:ATP binding"/>
    <property type="evidence" value="ECO:0007669"/>
    <property type="project" value="UniProtKB-UniRule"/>
</dbReference>
<dbReference type="Gene3D" id="3.40.50.300">
    <property type="entry name" value="P-loop containing nucleotide triphosphate hydrolases"/>
    <property type="match status" value="3"/>
</dbReference>
<dbReference type="Proteomes" id="UP000318102">
    <property type="component" value="Unassembled WGS sequence"/>
</dbReference>
<accession>A0A559IYI1</accession>
<evidence type="ECO:0000256" key="2">
    <source>
        <dbReference type="ARBA" id="ARBA00022801"/>
    </source>
</evidence>
<evidence type="ECO:0000256" key="4">
    <source>
        <dbReference type="ARBA" id="ARBA00022840"/>
    </source>
</evidence>
<feature type="binding site" evidence="9">
    <location>
        <begin position="213"/>
        <end position="220"/>
    </location>
    <ligand>
        <name>ATP</name>
        <dbReference type="ChEBI" id="CHEBI:30616"/>
    </ligand>
</feature>
<dbReference type="Pfam" id="PF00580">
    <property type="entry name" value="UvrD-helicase"/>
    <property type="match status" value="1"/>
</dbReference>
<dbReference type="InterPro" id="IPR000212">
    <property type="entry name" value="DNA_helicase_UvrD/REP"/>
</dbReference>
<dbReference type="InterPro" id="IPR027417">
    <property type="entry name" value="P-loop_NTPase"/>
</dbReference>
<evidence type="ECO:0000256" key="7">
    <source>
        <dbReference type="ARBA" id="ARBA00034808"/>
    </source>
</evidence>
<dbReference type="InterPro" id="IPR027785">
    <property type="entry name" value="UvrD-like_helicase_C"/>
</dbReference>
<dbReference type="GO" id="GO:0003677">
    <property type="term" value="F:DNA binding"/>
    <property type="evidence" value="ECO:0007669"/>
    <property type="project" value="InterPro"/>
</dbReference>
<dbReference type="AlphaFoldDB" id="A0A559IYI1"/>
<keyword evidence="5" id="KW-0413">Isomerase</keyword>
<dbReference type="GO" id="GO:0016887">
    <property type="term" value="F:ATP hydrolysis activity"/>
    <property type="evidence" value="ECO:0007669"/>
    <property type="project" value="RHEA"/>
</dbReference>
<reference evidence="11 12" key="1">
    <citation type="submission" date="2019-07" db="EMBL/GenBank/DDBJ databases">
        <authorList>
            <person name="Kim J."/>
        </authorList>
    </citation>
    <scope>NUCLEOTIDE SEQUENCE [LARGE SCALE GENOMIC DNA]</scope>
    <source>
        <strain evidence="11 12">N4</strain>
    </source>
</reference>
<feature type="domain" description="UvrD-like helicase ATP-binding" evidence="10">
    <location>
        <begin position="192"/>
        <end position="550"/>
    </location>
</feature>
<comment type="catalytic activity">
    <reaction evidence="6">
        <text>Couples ATP hydrolysis with the unwinding of duplex DNA by translocating in the 3'-5' direction.</text>
        <dbReference type="EC" id="5.6.2.4"/>
    </reaction>
</comment>
<dbReference type="GO" id="GO:0005829">
    <property type="term" value="C:cytosol"/>
    <property type="evidence" value="ECO:0007669"/>
    <property type="project" value="TreeGrafter"/>
</dbReference>
<organism evidence="11 12">
    <name type="scientific">Paenibacillus agilis</name>
    <dbReference type="NCBI Taxonomy" id="3020863"/>
    <lineage>
        <taxon>Bacteria</taxon>
        <taxon>Bacillati</taxon>
        <taxon>Bacillota</taxon>
        <taxon>Bacilli</taxon>
        <taxon>Bacillales</taxon>
        <taxon>Paenibacillaceae</taxon>
        <taxon>Paenibacillus</taxon>
    </lineage>
</organism>
<evidence type="ECO:0000313" key="11">
    <source>
        <dbReference type="EMBL" id="TVX92690.1"/>
    </source>
</evidence>
<keyword evidence="1 9" id="KW-0547">Nucleotide-binding</keyword>
<dbReference type="OrthoDB" id="9787585at2"/>
<dbReference type="InterPro" id="IPR014017">
    <property type="entry name" value="DNA_helicase_UvrD-like_C"/>
</dbReference>
<dbReference type="EC" id="5.6.2.4" evidence="7"/>
<dbReference type="SUPFAM" id="SSF52540">
    <property type="entry name" value="P-loop containing nucleoside triphosphate hydrolases"/>
    <property type="match status" value="1"/>
</dbReference>
<comment type="catalytic activity">
    <reaction evidence="8">
        <text>ATP + H2O = ADP + phosphate + H(+)</text>
        <dbReference type="Rhea" id="RHEA:13065"/>
        <dbReference type="ChEBI" id="CHEBI:15377"/>
        <dbReference type="ChEBI" id="CHEBI:15378"/>
        <dbReference type="ChEBI" id="CHEBI:30616"/>
        <dbReference type="ChEBI" id="CHEBI:43474"/>
        <dbReference type="ChEBI" id="CHEBI:456216"/>
        <dbReference type="EC" id="5.6.2.4"/>
    </reaction>
</comment>
<evidence type="ECO:0000256" key="3">
    <source>
        <dbReference type="ARBA" id="ARBA00022806"/>
    </source>
</evidence>
<dbReference type="Pfam" id="PF13361">
    <property type="entry name" value="UvrD_C"/>
    <property type="match status" value="1"/>
</dbReference>
<evidence type="ECO:0000256" key="6">
    <source>
        <dbReference type="ARBA" id="ARBA00034617"/>
    </source>
</evidence>
<keyword evidence="4 9" id="KW-0067">ATP-binding</keyword>
<evidence type="ECO:0000259" key="10">
    <source>
        <dbReference type="PROSITE" id="PS51198"/>
    </source>
</evidence>
<evidence type="ECO:0000256" key="5">
    <source>
        <dbReference type="ARBA" id="ARBA00023235"/>
    </source>
</evidence>
<evidence type="ECO:0000256" key="8">
    <source>
        <dbReference type="ARBA" id="ARBA00048988"/>
    </source>
</evidence>
<dbReference type="Pfam" id="PF13538">
    <property type="entry name" value="UvrD_C_2"/>
    <property type="match status" value="1"/>
</dbReference>
<keyword evidence="12" id="KW-1185">Reference proteome</keyword>